<gene>
    <name evidence="1" type="ORF">ONB1V03_LOCUS18291</name>
</gene>
<reference evidence="1" key="1">
    <citation type="submission" date="2020-11" db="EMBL/GenBank/DDBJ databases">
        <authorList>
            <person name="Tran Van P."/>
        </authorList>
    </citation>
    <scope>NUCLEOTIDE SEQUENCE</scope>
</reference>
<organism evidence="1">
    <name type="scientific">Oppiella nova</name>
    <dbReference type="NCBI Taxonomy" id="334625"/>
    <lineage>
        <taxon>Eukaryota</taxon>
        <taxon>Metazoa</taxon>
        <taxon>Ecdysozoa</taxon>
        <taxon>Arthropoda</taxon>
        <taxon>Chelicerata</taxon>
        <taxon>Arachnida</taxon>
        <taxon>Acari</taxon>
        <taxon>Acariformes</taxon>
        <taxon>Sarcoptiformes</taxon>
        <taxon>Oribatida</taxon>
        <taxon>Brachypylina</taxon>
        <taxon>Oppioidea</taxon>
        <taxon>Oppiidae</taxon>
        <taxon>Oppiella</taxon>
    </lineage>
</organism>
<evidence type="ECO:0000313" key="1">
    <source>
        <dbReference type="EMBL" id="CAD7661731.1"/>
    </source>
</evidence>
<dbReference type="EMBL" id="CAJPVJ010024807">
    <property type="protein sequence ID" value="CAG2178867.1"/>
    <property type="molecule type" value="Genomic_DNA"/>
</dbReference>
<evidence type="ECO:0000313" key="2">
    <source>
        <dbReference type="Proteomes" id="UP000728032"/>
    </source>
</evidence>
<sequence length="106" mass="12604">MYKSQNKHLIKHSNDNKFKFDFENCFKFYKRKISLKLHKEKAHLNVRYVCDWSECRKQNSIVMKKIVAKVLHQNLHSIITDAYIRAKSHLFVISMIVAKVLAPSQI</sequence>
<proteinExistence type="predicted"/>
<keyword evidence="2" id="KW-1185">Reference proteome</keyword>
<dbReference type="Proteomes" id="UP000728032">
    <property type="component" value="Unassembled WGS sequence"/>
</dbReference>
<dbReference type="AlphaFoldDB" id="A0A7R9MKZ6"/>
<accession>A0A7R9MKZ6</accession>
<dbReference type="EMBL" id="OC939632">
    <property type="protein sequence ID" value="CAD7661731.1"/>
    <property type="molecule type" value="Genomic_DNA"/>
</dbReference>
<name>A0A7R9MKZ6_9ACAR</name>
<evidence type="ECO:0008006" key="3">
    <source>
        <dbReference type="Google" id="ProtNLM"/>
    </source>
</evidence>
<protein>
    <recommendedName>
        <fullName evidence="3">C2H2-type domain-containing protein</fullName>
    </recommendedName>
</protein>
<dbReference type="OrthoDB" id="654211at2759"/>